<name>A0A1E3NRI1_9ASCO</name>
<proteinExistence type="predicted"/>
<dbReference type="AlphaFoldDB" id="A0A1E3NRI1"/>
<dbReference type="GeneID" id="30181705"/>
<evidence type="ECO:0000256" key="1">
    <source>
        <dbReference type="SAM" id="Phobius"/>
    </source>
</evidence>
<accession>A0A1E3NRI1</accession>
<evidence type="ECO:0000313" key="2">
    <source>
        <dbReference type="EMBL" id="ODQ48690.1"/>
    </source>
</evidence>
<sequence length="899" mass="103870">MSRLVKRTLQSQLWCGEKQIIEAFEGFIIYNEKSIVYFDSMPGGKELNCKFKKTMDEQIVTVTFLPYLQVIAILFFNREGNFYCQTYDVDFNKSPITTKSSNAPPREDYLSHGLCGKSHIYVYSYFKHELLFTILPIDEFIGNSKITLSGFNVYLLGKNEQMKACAKRYILTYTSTWCLTETKLWSDVAESFNVFDCDVLACSQKYLVATLFNSIYVLDLNKKGKKTTIETDSIITSFSWITNSKAFLTTDSYQLFFINMNTMKLQPIPSTSLSIGVEDVIVTKSHIFLHNKLTGFYVFDIENSSKFGFIRTTKYIPAQEINLFVGVSHAYRTNSSENIISFTDGYNSILTKKMLDINILQDRFRFIKNQLFIGFYQGDDFLTKDLNSQLYLNGKVAFSFTDEANLESITPSNALSMTGISEIAESVKESPTLFNHKPVHASCFQVYNNFTILYDDKRKSMHIFPNNKTFYLKTEFTPKSIRIYNCDTVSVTFLLFDHQHINVYTQTQSCEPVLISHVDWGIAEPILDIDFSGSFDSLYVRTLLENVWQVKIPEVSSILISERLYFSHIFSLRHRLIGISSLENKIYCINYESCKINKLIRTFEGKLLQCSKISNSSIIVSTTTEMFEIELEVGDERYYESALLGVTKASLNYDETQKLVHTSNGLYMVDTIHLRVHASILLPHINDVKVDKNIDRIIISVWNPNETKTAIILKVSYNKELGKFEIESQALKMNVVGKVLIEPTCSQVSFSGELYSYKDSDNFSSAIGTCYQPPAKDWLYVEKQNYYSYLTETKYFVVSDQSDGNLIWFDNVNQYFALNNSNFLIYKDDSLYFFDFQEFQLNRLCKLERGFHVGKDLKIQWIDTSLLTWDRSRCLWRSKPGYFITAINPSGLYEEYIIE</sequence>
<keyword evidence="1" id="KW-0472">Membrane</keyword>
<protein>
    <submittedName>
        <fullName evidence="2">Uncharacterized protein</fullName>
    </submittedName>
</protein>
<organism evidence="2 3">
    <name type="scientific">Pichia membranifaciens NRRL Y-2026</name>
    <dbReference type="NCBI Taxonomy" id="763406"/>
    <lineage>
        <taxon>Eukaryota</taxon>
        <taxon>Fungi</taxon>
        <taxon>Dikarya</taxon>
        <taxon>Ascomycota</taxon>
        <taxon>Saccharomycotina</taxon>
        <taxon>Pichiomycetes</taxon>
        <taxon>Pichiales</taxon>
        <taxon>Pichiaceae</taxon>
        <taxon>Pichia</taxon>
    </lineage>
</organism>
<dbReference type="Proteomes" id="UP000094455">
    <property type="component" value="Unassembled WGS sequence"/>
</dbReference>
<keyword evidence="3" id="KW-1185">Reference proteome</keyword>
<reference evidence="2 3" key="1">
    <citation type="journal article" date="2016" name="Proc. Natl. Acad. Sci. U.S.A.">
        <title>Comparative genomics of biotechnologically important yeasts.</title>
        <authorList>
            <person name="Riley R."/>
            <person name="Haridas S."/>
            <person name="Wolfe K.H."/>
            <person name="Lopes M.R."/>
            <person name="Hittinger C.T."/>
            <person name="Goeker M."/>
            <person name="Salamov A.A."/>
            <person name="Wisecaver J.H."/>
            <person name="Long T.M."/>
            <person name="Calvey C.H."/>
            <person name="Aerts A.L."/>
            <person name="Barry K.W."/>
            <person name="Choi C."/>
            <person name="Clum A."/>
            <person name="Coughlan A.Y."/>
            <person name="Deshpande S."/>
            <person name="Douglass A.P."/>
            <person name="Hanson S.J."/>
            <person name="Klenk H.-P."/>
            <person name="LaButti K.M."/>
            <person name="Lapidus A."/>
            <person name="Lindquist E.A."/>
            <person name="Lipzen A.M."/>
            <person name="Meier-Kolthoff J.P."/>
            <person name="Ohm R.A."/>
            <person name="Otillar R.P."/>
            <person name="Pangilinan J.L."/>
            <person name="Peng Y."/>
            <person name="Rokas A."/>
            <person name="Rosa C.A."/>
            <person name="Scheuner C."/>
            <person name="Sibirny A.A."/>
            <person name="Slot J.C."/>
            <person name="Stielow J.B."/>
            <person name="Sun H."/>
            <person name="Kurtzman C.P."/>
            <person name="Blackwell M."/>
            <person name="Grigoriev I.V."/>
            <person name="Jeffries T.W."/>
        </authorList>
    </citation>
    <scope>NUCLEOTIDE SEQUENCE [LARGE SCALE GENOMIC DNA]</scope>
    <source>
        <strain evidence="2 3">NRRL Y-2026</strain>
    </source>
</reference>
<keyword evidence="1" id="KW-0812">Transmembrane</keyword>
<dbReference type="SUPFAM" id="SSF82171">
    <property type="entry name" value="DPP6 N-terminal domain-like"/>
    <property type="match status" value="1"/>
</dbReference>
<feature type="transmembrane region" description="Helical" evidence="1">
    <location>
        <begin position="59"/>
        <end position="76"/>
    </location>
</feature>
<gene>
    <name evidence="2" type="ORF">PICMEDRAFT_85666</name>
</gene>
<evidence type="ECO:0000313" key="3">
    <source>
        <dbReference type="Proteomes" id="UP000094455"/>
    </source>
</evidence>
<dbReference type="EMBL" id="KV454001">
    <property type="protein sequence ID" value="ODQ48690.1"/>
    <property type="molecule type" value="Genomic_DNA"/>
</dbReference>
<dbReference type="RefSeq" id="XP_019019803.1">
    <property type="nucleotide sequence ID" value="XM_019165018.1"/>
</dbReference>
<keyword evidence="1" id="KW-1133">Transmembrane helix</keyword>
<dbReference type="OrthoDB" id="10488058at2759"/>